<feature type="binding site" evidence="1">
    <location>
        <position position="56"/>
    </location>
    <ligand>
        <name>S-adenosyl-L-methionine</name>
        <dbReference type="ChEBI" id="CHEBI:59789"/>
    </ligand>
</feature>
<organism evidence="2">
    <name type="scientific">Mytilinidion resinicola</name>
    <dbReference type="NCBI Taxonomy" id="574789"/>
    <lineage>
        <taxon>Eukaryota</taxon>
        <taxon>Fungi</taxon>
        <taxon>Dikarya</taxon>
        <taxon>Ascomycota</taxon>
        <taxon>Pezizomycotina</taxon>
        <taxon>Dothideomycetes</taxon>
        <taxon>Pleosporomycetidae</taxon>
        <taxon>Mytilinidiales</taxon>
        <taxon>Mytilinidiaceae</taxon>
        <taxon>Mytilinidion</taxon>
    </lineage>
</organism>
<comment type="similarity">
    <text evidence="1">Belongs to the class I-like SAM-binding methyltransferase superfamily. METTL21 family. EFM6 subfamily.</text>
</comment>
<dbReference type="EC" id="2.1.1.-" evidence="1"/>
<keyword evidence="1" id="KW-0963">Cytoplasm</keyword>
<dbReference type="AlphaFoldDB" id="A0A6A6YLV1"/>
<dbReference type="RefSeq" id="XP_033576493.1">
    <property type="nucleotide sequence ID" value="XM_033722908.1"/>
</dbReference>
<dbReference type="Proteomes" id="UP000504636">
    <property type="component" value="Unplaced"/>
</dbReference>
<feature type="binding site" evidence="1">
    <location>
        <begin position="83"/>
        <end position="85"/>
    </location>
    <ligand>
        <name>S-adenosyl-L-methionine</name>
        <dbReference type="ChEBI" id="CHEBI:59789"/>
    </ligand>
</feature>
<comment type="function">
    <text evidence="1">S-adenosyl-L-methionine-dependent protein-lysine N-methyltransferase that methylates elongation factor 1-alpha.</text>
</comment>
<dbReference type="EMBL" id="MU003701">
    <property type="protein sequence ID" value="KAF2809529.1"/>
    <property type="molecule type" value="Genomic_DNA"/>
</dbReference>
<name>A0A6A6YLV1_9PEZI</name>
<dbReference type="InterPro" id="IPR029063">
    <property type="entry name" value="SAM-dependent_MTases_sf"/>
</dbReference>
<dbReference type="OrthoDB" id="407325at2759"/>
<dbReference type="Gene3D" id="3.40.50.150">
    <property type="entry name" value="Vaccinia Virus protein VP39"/>
    <property type="match status" value="1"/>
</dbReference>
<evidence type="ECO:0000313" key="2">
    <source>
        <dbReference type="EMBL" id="KAF2809529.1"/>
    </source>
</evidence>
<feature type="binding site" evidence="1">
    <location>
        <position position="107"/>
    </location>
    <ligand>
        <name>S-adenosyl-L-methionine</name>
        <dbReference type="ChEBI" id="CHEBI:59789"/>
    </ligand>
</feature>
<keyword evidence="1" id="KW-0949">S-adenosyl-L-methionine</keyword>
<dbReference type="SUPFAM" id="SSF53335">
    <property type="entry name" value="S-adenosyl-L-methionine-dependent methyltransferases"/>
    <property type="match status" value="1"/>
</dbReference>
<dbReference type="HAMAP" id="MF_03198">
    <property type="entry name" value="Methyltr_EFM6"/>
    <property type="match status" value="1"/>
</dbReference>
<dbReference type="InterPro" id="IPR019410">
    <property type="entry name" value="Methyltransf_16"/>
</dbReference>
<dbReference type="PANTHER" id="PTHR14614:SF152">
    <property type="entry name" value="PROTEIN-LYSINE N-METHYLTRANSFERASE EFM6"/>
    <property type="match status" value="1"/>
</dbReference>
<dbReference type="GO" id="GO:0016279">
    <property type="term" value="F:protein-lysine N-methyltransferase activity"/>
    <property type="evidence" value="ECO:0007669"/>
    <property type="project" value="UniProtKB-UniRule"/>
</dbReference>
<comment type="subcellular location">
    <subcellularLocation>
        <location evidence="1">Cytoplasm</location>
    </subcellularLocation>
</comment>
<reference evidence="4" key="3">
    <citation type="submission" date="2025-04" db="UniProtKB">
        <authorList>
            <consortium name="RefSeq"/>
        </authorList>
    </citation>
    <scope>IDENTIFICATION</scope>
    <source>
        <strain evidence="4">CBS 304.34</strain>
    </source>
</reference>
<protein>
    <recommendedName>
        <fullName evidence="1">Protein-lysine N-methyltransferase EFM6</fullName>
        <ecNumber evidence="1">2.1.1.-</ecNumber>
    </recommendedName>
    <alternativeName>
        <fullName evidence="1">Elongation factor methyltransferase 6</fullName>
    </alternativeName>
</protein>
<accession>A0A6A6YLV1</accession>
<proteinExistence type="inferred from homology"/>
<dbReference type="GO" id="GO:0005829">
    <property type="term" value="C:cytosol"/>
    <property type="evidence" value="ECO:0007669"/>
    <property type="project" value="TreeGrafter"/>
</dbReference>
<feature type="binding site" evidence="1">
    <location>
        <position position="135"/>
    </location>
    <ligand>
        <name>S-adenosyl-L-methionine</name>
        <dbReference type="ChEBI" id="CHEBI:59789"/>
    </ligand>
</feature>
<dbReference type="InterPro" id="IPR033684">
    <property type="entry name" value="EFM6"/>
</dbReference>
<reference evidence="2 4" key="1">
    <citation type="journal article" date="2020" name="Stud. Mycol.">
        <title>101 Dothideomycetes genomes: a test case for predicting lifestyles and emergence of pathogens.</title>
        <authorList>
            <person name="Haridas S."/>
            <person name="Albert R."/>
            <person name="Binder M."/>
            <person name="Bloem J."/>
            <person name="Labutti K."/>
            <person name="Salamov A."/>
            <person name="Andreopoulos B."/>
            <person name="Baker S."/>
            <person name="Barry K."/>
            <person name="Bills G."/>
            <person name="Bluhm B."/>
            <person name="Cannon C."/>
            <person name="Castanera R."/>
            <person name="Culley D."/>
            <person name="Daum C."/>
            <person name="Ezra D."/>
            <person name="Gonzalez J."/>
            <person name="Henrissat B."/>
            <person name="Kuo A."/>
            <person name="Liang C."/>
            <person name="Lipzen A."/>
            <person name="Lutzoni F."/>
            <person name="Magnuson J."/>
            <person name="Mondo S."/>
            <person name="Nolan M."/>
            <person name="Ohm R."/>
            <person name="Pangilinan J."/>
            <person name="Park H.-J."/>
            <person name="Ramirez L."/>
            <person name="Alfaro M."/>
            <person name="Sun H."/>
            <person name="Tritt A."/>
            <person name="Yoshinaga Y."/>
            <person name="Zwiers L.-H."/>
            <person name="Turgeon B."/>
            <person name="Goodwin S."/>
            <person name="Spatafora J."/>
            <person name="Crous P."/>
            <person name="Grigoriev I."/>
        </authorList>
    </citation>
    <scope>NUCLEOTIDE SEQUENCE</scope>
    <source>
        <strain evidence="2 4">CBS 304.34</strain>
    </source>
</reference>
<keyword evidence="1" id="KW-0808">Transferase</keyword>
<evidence type="ECO:0000313" key="4">
    <source>
        <dbReference type="RefSeq" id="XP_033576493.1"/>
    </source>
</evidence>
<evidence type="ECO:0000313" key="3">
    <source>
        <dbReference type="Proteomes" id="UP000504636"/>
    </source>
</evidence>
<dbReference type="Pfam" id="PF10294">
    <property type="entry name" value="Methyltransf_16"/>
    <property type="match status" value="1"/>
</dbReference>
<reference evidence="4" key="2">
    <citation type="submission" date="2020-04" db="EMBL/GenBank/DDBJ databases">
        <authorList>
            <consortium name="NCBI Genome Project"/>
        </authorList>
    </citation>
    <scope>NUCLEOTIDE SEQUENCE</scope>
    <source>
        <strain evidence="4">CBS 304.34</strain>
    </source>
</reference>
<feature type="binding site" evidence="1">
    <location>
        <position position="153"/>
    </location>
    <ligand>
        <name>S-adenosyl-L-methionine</name>
        <dbReference type="ChEBI" id="CHEBI:59789"/>
    </ligand>
</feature>
<evidence type="ECO:0000256" key="1">
    <source>
        <dbReference type="HAMAP-Rule" id="MF_03198"/>
    </source>
</evidence>
<dbReference type="PANTHER" id="PTHR14614">
    <property type="entry name" value="HEPATOCELLULAR CARCINOMA-ASSOCIATED ANTIGEN"/>
    <property type="match status" value="1"/>
</dbReference>
<dbReference type="GO" id="GO:0032259">
    <property type="term" value="P:methylation"/>
    <property type="evidence" value="ECO:0007669"/>
    <property type="project" value="UniProtKB-KW"/>
</dbReference>
<sequence>MDDEDEPSDLFAFSEDLVQLPKYKAAGVSTVDFDGLLSTPLKLKEDLSEGCGGQLWPAGMVLAKYMLRVHKNNLKGKTIVELGAGGGLVGLAVAIGSQIDQPLLITDQKPMFALMEQNIVLNGLETKAKAAIYDWGEPAPSEVPSHPDIILAADCVYFEPAFPLLQKTLEDLIGEKTVCYFCFKKRRRADLHFMKAIRKKFDVREVSDDSDKVSYQRENIFLHTITRK</sequence>
<keyword evidence="3" id="KW-1185">Reference proteome</keyword>
<keyword evidence="1" id="KW-0489">Methyltransferase</keyword>
<gene>
    <name evidence="1" type="primary">EFM6</name>
    <name evidence="2 4" type="ORF">BDZ99DRAFT_488453</name>
</gene>